<gene>
    <name evidence="1" type="ORF">Hypma_001537</name>
</gene>
<evidence type="ECO:0000313" key="2">
    <source>
        <dbReference type="Proteomes" id="UP000076154"/>
    </source>
</evidence>
<keyword evidence="2" id="KW-1185">Reference proteome</keyword>
<reference evidence="1" key="1">
    <citation type="submission" date="2018-04" db="EMBL/GenBank/DDBJ databases">
        <title>Whole genome sequencing of Hypsizygus marmoreus.</title>
        <authorList>
            <person name="Choi I.-G."/>
            <person name="Min B."/>
            <person name="Kim J.-G."/>
            <person name="Kim S."/>
            <person name="Oh Y.-L."/>
            <person name="Kong W.-S."/>
            <person name="Park H."/>
            <person name="Jeong J."/>
            <person name="Song E.-S."/>
        </authorList>
    </citation>
    <scope>NUCLEOTIDE SEQUENCE [LARGE SCALE GENOMIC DNA]</scope>
    <source>
        <strain evidence="1">51987-8</strain>
    </source>
</reference>
<evidence type="ECO:0000313" key="1">
    <source>
        <dbReference type="EMBL" id="RDB28173.1"/>
    </source>
</evidence>
<dbReference type="AlphaFoldDB" id="A0A369K8L7"/>
<dbReference type="EMBL" id="LUEZ02000012">
    <property type="protein sequence ID" value="RDB28173.1"/>
    <property type="molecule type" value="Genomic_DNA"/>
</dbReference>
<dbReference type="Proteomes" id="UP000076154">
    <property type="component" value="Unassembled WGS sequence"/>
</dbReference>
<name>A0A369K8L7_HYPMA</name>
<organism evidence="1 2">
    <name type="scientific">Hypsizygus marmoreus</name>
    <name type="common">White beech mushroom</name>
    <name type="synonym">Agaricus marmoreus</name>
    <dbReference type="NCBI Taxonomy" id="39966"/>
    <lineage>
        <taxon>Eukaryota</taxon>
        <taxon>Fungi</taxon>
        <taxon>Dikarya</taxon>
        <taxon>Basidiomycota</taxon>
        <taxon>Agaricomycotina</taxon>
        <taxon>Agaricomycetes</taxon>
        <taxon>Agaricomycetidae</taxon>
        <taxon>Agaricales</taxon>
        <taxon>Tricholomatineae</taxon>
        <taxon>Lyophyllaceae</taxon>
        <taxon>Hypsizygus</taxon>
    </lineage>
</organism>
<comment type="caution">
    <text evidence="1">The sequence shown here is derived from an EMBL/GenBank/DDBJ whole genome shotgun (WGS) entry which is preliminary data.</text>
</comment>
<dbReference type="InParanoid" id="A0A369K8L7"/>
<accession>A0A369K8L7</accession>
<sequence length="177" mass="19795">MSRFLTLSTSFHWNFHHPRVHQKTTIGSLDRWPAAWCSWQSIHWPKFNVGLNNLQYAVRHNGVSESWCFKSISSNPDSTAAVPVYGTALSASSYTNPSNKHYTNPAAQLTSFTFHYANFNCQRDPPPLVLSRLNLVSLNFITCANKCCLGLHLELLDVPMKGGGGNCMRNNTSHGNL</sequence>
<proteinExistence type="predicted"/>
<protein>
    <submittedName>
        <fullName evidence="1">Uncharacterized protein</fullName>
    </submittedName>
</protein>